<protein>
    <submittedName>
        <fullName evidence="8">FAD-dependent pyridine nucleotide-disulphide oxidoreductase</fullName>
    </submittedName>
</protein>
<evidence type="ECO:0000256" key="2">
    <source>
        <dbReference type="ARBA" id="ARBA00022630"/>
    </source>
</evidence>
<dbReference type="PANTHER" id="PTHR43706:SF45">
    <property type="entry name" value="NADH DEHYDROGENASE-LIKE PROTEIN RV1812C"/>
    <property type="match status" value="1"/>
</dbReference>
<accession>B2IDB8</accession>
<feature type="domain" description="FAD/NAD(P)-binding" evidence="7">
    <location>
        <begin position="4"/>
        <end position="314"/>
    </location>
</feature>
<evidence type="ECO:0000256" key="3">
    <source>
        <dbReference type="ARBA" id="ARBA00022827"/>
    </source>
</evidence>
<dbReference type="OrthoDB" id="9781621at2"/>
<feature type="signal peptide" evidence="6">
    <location>
        <begin position="1"/>
        <end position="20"/>
    </location>
</feature>
<keyword evidence="6" id="KW-0732">Signal</keyword>
<organism evidence="8 9">
    <name type="scientific">Beijerinckia indica subsp. indica (strain ATCC 9039 / DSM 1715 / NCIMB 8712)</name>
    <dbReference type="NCBI Taxonomy" id="395963"/>
    <lineage>
        <taxon>Bacteria</taxon>
        <taxon>Pseudomonadati</taxon>
        <taxon>Pseudomonadota</taxon>
        <taxon>Alphaproteobacteria</taxon>
        <taxon>Hyphomicrobiales</taxon>
        <taxon>Beijerinckiaceae</taxon>
        <taxon>Beijerinckia</taxon>
    </lineage>
</organism>
<evidence type="ECO:0000256" key="5">
    <source>
        <dbReference type="ARBA" id="ARBA00023027"/>
    </source>
</evidence>
<dbReference type="STRING" id="395963.Bind_0321"/>
<keyword evidence="3" id="KW-0274">FAD</keyword>
<evidence type="ECO:0000259" key="7">
    <source>
        <dbReference type="Pfam" id="PF07992"/>
    </source>
</evidence>
<comment type="similarity">
    <text evidence="1">Belongs to the NADH dehydrogenase family.</text>
</comment>
<keyword evidence="4" id="KW-0560">Oxidoreductase</keyword>
<dbReference type="PRINTS" id="PR00368">
    <property type="entry name" value="FADPNR"/>
</dbReference>
<dbReference type="InterPro" id="IPR036188">
    <property type="entry name" value="FAD/NAD-bd_sf"/>
</dbReference>
<dbReference type="SUPFAM" id="SSF51905">
    <property type="entry name" value="FAD/NAD(P)-binding domain"/>
    <property type="match status" value="1"/>
</dbReference>
<dbReference type="EMBL" id="CP001016">
    <property type="protein sequence ID" value="ACB93975.1"/>
    <property type="molecule type" value="Genomic_DNA"/>
</dbReference>
<evidence type="ECO:0000256" key="6">
    <source>
        <dbReference type="SAM" id="SignalP"/>
    </source>
</evidence>
<dbReference type="Proteomes" id="UP000001695">
    <property type="component" value="Chromosome"/>
</dbReference>
<reference evidence="9" key="1">
    <citation type="submission" date="2008-03" db="EMBL/GenBank/DDBJ databases">
        <title>Complete sequence of chromosome of Beijerinckia indica subsp. indica ATCC 9039.</title>
        <authorList>
            <consortium name="US DOE Joint Genome Institute"/>
            <person name="Copeland A."/>
            <person name="Lucas S."/>
            <person name="Lapidus A."/>
            <person name="Glavina del Rio T."/>
            <person name="Dalin E."/>
            <person name="Tice H."/>
            <person name="Bruce D."/>
            <person name="Goodwin L."/>
            <person name="Pitluck S."/>
            <person name="LaButti K."/>
            <person name="Schmutz J."/>
            <person name="Larimer F."/>
            <person name="Land M."/>
            <person name="Hauser L."/>
            <person name="Kyrpides N."/>
            <person name="Mikhailova N."/>
            <person name="Dunfield P.F."/>
            <person name="Dedysh S.N."/>
            <person name="Liesack W."/>
            <person name="Saw J.H."/>
            <person name="Alam M."/>
            <person name="Chen Y."/>
            <person name="Murrell J.C."/>
            <person name="Richardson P."/>
        </authorList>
    </citation>
    <scope>NUCLEOTIDE SEQUENCE [LARGE SCALE GENOMIC DNA]</scope>
    <source>
        <strain evidence="9">ATCC 9039 / DSM 1715 / NCIMB 8712</strain>
    </source>
</reference>
<evidence type="ECO:0000313" key="9">
    <source>
        <dbReference type="Proteomes" id="UP000001695"/>
    </source>
</evidence>
<dbReference type="PRINTS" id="PR00469">
    <property type="entry name" value="PNDRDTASEII"/>
</dbReference>
<keyword evidence="2" id="KW-0285">Flavoprotein</keyword>
<evidence type="ECO:0000256" key="4">
    <source>
        <dbReference type="ARBA" id="ARBA00023002"/>
    </source>
</evidence>
<name>B2IDB8_BEII9</name>
<dbReference type="InterPro" id="IPR023753">
    <property type="entry name" value="FAD/NAD-binding_dom"/>
</dbReference>
<dbReference type="KEGG" id="bid:Bind_0321"/>
<reference evidence="8 9" key="2">
    <citation type="journal article" date="2010" name="J. Bacteriol.">
        <title>Complete genome sequence of Beijerinckia indica subsp. indica.</title>
        <authorList>
            <person name="Tamas I."/>
            <person name="Dedysh S.N."/>
            <person name="Liesack W."/>
            <person name="Stott M.B."/>
            <person name="Alam M."/>
            <person name="Murrell J.C."/>
            <person name="Dunfield P.F."/>
        </authorList>
    </citation>
    <scope>NUCLEOTIDE SEQUENCE [LARGE SCALE GENOMIC DNA]</scope>
    <source>
        <strain evidence="9">ATCC 9039 / DSM 1715 / NCIMB 8712</strain>
    </source>
</reference>
<sequence>MTQKIIIAGSGFAGLWAALAAARAVSLAGKDGEVEVIVVSPTPNVTIRPRLYEAALVNMRPDIAPLLDAVGVRHIAGRVEAIDAKSRQITVTTANGARETLAYDRFILAAGSQTFRPPVPGLADYGFETDQLASAQKLHTHLKALAGLPETEARNTVVIAGGGLTGLETATEMPGRLRASLGPDATLRVIIVDNAEPVGASLGAEALPFIEEALAEDGVETRPGARVASIDADGVTLSSGERIATNTVVWTAGMRASPLAAQLPGEHDQLGRVVGDAYLRAPEAEGIFVTGDTVKVATDDQGNFNVMSCQHAMSLGRVAGYNAAAELVGLPLHPYSQPKYVTCLDLGPWGALYTEGWDRQVRFTRADGKKIKQDINTVWIYPPKPDRDTVFAIANPDYVIVP</sequence>
<proteinExistence type="inferred from homology"/>
<feature type="chain" id="PRO_5002777046" evidence="6">
    <location>
        <begin position="21"/>
        <end position="402"/>
    </location>
</feature>
<dbReference type="HOGENOM" id="CLU_021377_8_0_5"/>
<dbReference type="eggNOG" id="COG1252">
    <property type="taxonomic scope" value="Bacteria"/>
</dbReference>
<gene>
    <name evidence="8" type="ordered locus">Bind_0321</name>
</gene>
<keyword evidence="5" id="KW-0520">NAD</keyword>
<dbReference type="Pfam" id="PF07992">
    <property type="entry name" value="Pyr_redox_2"/>
    <property type="match status" value="1"/>
</dbReference>
<keyword evidence="9" id="KW-1185">Reference proteome</keyword>
<dbReference type="AlphaFoldDB" id="B2IDB8"/>
<evidence type="ECO:0000256" key="1">
    <source>
        <dbReference type="ARBA" id="ARBA00005272"/>
    </source>
</evidence>
<dbReference type="Gene3D" id="3.50.50.100">
    <property type="match status" value="1"/>
</dbReference>
<dbReference type="RefSeq" id="WP_012383333.1">
    <property type="nucleotide sequence ID" value="NC_010581.1"/>
</dbReference>
<dbReference type="InterPro" id="IPR045024">
    <property type="entry name" value="NDH-2"/>
</dbReference>
<dbReference type="GO" id="GO:0003954">
    <property type="term" value="F:NADH dehydrogenase activity"/>
    <property type="evidence" value="ECO:0007669"/>
    <property type="project" value="InterPro"/>
</dbReference>
<evidence type="ECO:0000313" key="8">
    <source>
        <dbReference type="EMBL" id="ACB93975.1"/>
    </source>
</evidence>
<dbReference type="PANTHER" id="PTHR43706">
    <property type="entry name" value="NADH DEHYDROGENASE"/>
    <property type="match status" value="1"/>
</dbReference>